<organism evidence="2">
    <name type="scientific">Hellea balneolensis</name>
    <dbReference type="NCBI Taxonomy" id="287478"/>
    <lineage>
        <taxon>Bacteria</taxon>
        <taxon>Pseudomonadati</taxon>
        <taxon>Pseudomonadota</taxon>
        <taxon>Alphaproteobacteria</taxon>
        <taxon>Maricaulales</taxon>
        <taxon>Robiginitomaculaceae</taxon>
        <taxon>Hellea</taxon>
    </lineage>
</organism>
<evidence type="ECO:0000313" key="2">
    <source>
        <dbReference type="EMBL" id="HHL42485.1"/>
    </source>
</evidence>
<feature type="non-terminal residue" evidence="2">
    <location>
        <position position="54"/>
    </location>
</feature>
<comment type="caution">
    <text evidence="2">The sequence shown here is derived from an EMBL/GenBank/DDBJ whole genome shotgun (WGS) entry which is preliminary data.</text>
</comment>
<feature type="transmembrane region" description="Helical" evidence="1">
    <location>
        <begin position="13"/>
        <end position="33"/>
    </location>
</feature>
<dbReference type="AlphaFoldDB" id="A0A7C5R7Q9"/>
<proteinExistence type="predicted"/>
<dbReference type="Proteomes" id="UP000885830">
    <property type="component" value="Unassembled WGS sequence"/>
</dbReference>
<dbReference type="EMBL" id="DRMJ01000126">
    <property type="protein sequence ID" value="HHL42485.1"/>
    <property type="molecule type" value="Genomic_DNA"/>
</dbReference>
<name>A0A7C5R7Q9_9PROT</name>
<keyword evidence="1" id="KW-1133">Transmembrane helix</keyword>
<keyword evidence="1" id="KW-0812">Transmembrane</keyword>
<reference evidence="2" key="1">
    <citation type="journal article" date="2020" name="mSystems">
        <title>Genome- and Community-Level Interaction Insights into Carbon Utilization and Element Cycling Functions of Hydrothermarchaeota in Hydrothermal Sediment.</title>
        <authorList>
            <person name="Zhou Z."/>
            <person name="Liu Y."/>
            <person name="Xu W."/>
            <person name="Pan J."/>
            <person name="Luo Z.H."/>
            <person name="Li M."/>
        </authorList>
    </citation>
    <scope>NUCLEOTIDE SEQUENCE [LARGE SCALE GENOMIC DNA]</scope>
    <source>
        <strain evidence="2">HyVt-485</strain>
    </source>
</reference>
<evidence type="ECO:0000256" key="1">
    <source>
        <dbReference type="SAM" id="Phobius"/>
    </source>
</evidence>
<sequence>MKTIIAWWAGNKVAANLLMFLILIGGVVAFMTMEREKEPYVEFPGAQVNVVWLG</sequence>
<keyword evidence="1" id="KW-0472">Membrane</keyword>
<accession>A0A7C5R7Q9</accession>
<gene>
    <name evidence="2" type="ORF">ENJ42_02610</name>
</gene>
<protein>
    <submittedName>
        <fullName evidence="2">Efflux RND transporter permease subunit</fullName>
    </submittedName>
</protein>
<dbReference type="Gene3D" id="3.30.70.1430">
    <property type="entry name" value="Multidrug efflux transporter AcrB pore domain"/>
    <property type="match status" value="1"/>
</dbReference>
<dbReference type="Gene3D" id="1.20.1640.10">
    <property type="entry name" value="Multidrug efflux transporter AcrB transmembrane domain"/>
    <property type="match status" value="1"/>
</dbReference>